<keyword evidence="2" id="KW-0805">Transcription regulation</keyword>
<keyword evidence="5" id="KW-0804">Transcription</keyword>
<proteinExistence type="inferred from homology"/>
<sequence length="173" mass="19919">MNIDVQKLDDVFLRMRQSLYRAILRIVRDAAEAEELTHDAYLRARRALDQATPGNLEAFLWQTARNLALDHLRRRKVRSLHEERDLEAADAVVVADPQPSIEDQAIQRDMVKAFNRALLTLPPRARSAWCLSRLEGLAYPEIAKRLGVSPNTVFNDMKMAMAVLLEIREKMDR</sequence>
<evidence type="ECO:0000256" key="5">
    <source>
        <dbReference type="ARBA" id="ARBA00023163"/>
    </source>
</evidence>
<dbReference type="PANTHER" id="PTHR43133">
    <property type="entry name" value="RNA POLYMERASE ECF-TYPE SIGMA FACTO"/>
    <property type="match status" value="1"/>
</dbReference>
<evidence type="ECO:0000259" key="6">
    <source>
        <dbReference type="Pfam" id="PF04542"/>
    </source>
</evidence>
<dbReference type="EMBL" id="JAUSUW010000011">
    <property type="protein sequence ID" value="MDQ0422479.1"/>
    <property type="molecule type" value="Genomic_DNA"/>
</dbReference>
<evidence type="ECO:0000259" key="7">
    <source>
        <dbReference type="Pfam" id="PF08281"/>
    </source>
</evidence>
<dbReference type="InterPro" id="IPR039425">
    <property type="entry name" value="RNA_pol_sigma-70-like"/>
</dbReference>
<evidence type="ECO:0000256" key="4">
    <source>
        <dbReference type="ARBA" id="ARBA00023125"/>
    </source>
</evidence>
<dbReference type="SUPFAM" id="SSF88946">
    <property type="entry name" value="Sigma2 domain of RNA polymerase sigma factors"/>
    <property type="match status" value="1"/>
</dbReference>
<dbReference type="InterPro" id="IPR007627">
    <property type="entry name" value="RNA_pol_sigma70_r2"/>
</dbReference>
<name>A0ABU0GAU7_9HYPH</name>
<evidence type="ECO:0000313" key="9">
    <source>
        <dbReference type="Proteomes" id="UP001238496"/>
    </source>
</evidence>
<feature type="domain" description="RNA polymerase sigma-70 region 2" evidence="6">
    <location>
        <begin position="14"/>
        <end position="76"/>
    </location>
</feature>
<dbReference type="SUPFAM" id="SSF88659">
    <property type="entry name" value="Sigma3 and sigma4 domains of RNA polymerase sigma factors"/>
    <property type="match status" value="1"/>
</dbReference>
<accession>A0ABU0GAU7</accession>
<dbReference type="Proteomes" id="UP001238496">
    <property type="component" value="Unassembled WGS sequence"/>
</dbReference>
<evidence type="ECO:0000256" key="1">
    <source>
        <dbReference type="ARBA" id="ARBA00010641"/>
    </source>
</evidence>
<comment type="caution">
    <text evidence="8">The sequence shown here is derived from an EMBL/GenBank/DDBJ whole genome shotgun (WGS) entry which is preliminary data.</text>
</comment>
<dbReference type="RefSeq" id="WP_307375056.1">
    <property type="nucleotide sequence ID" value="NZ_JAUSUW010000011.1"/>
</dbReference>
<evidence type="ECO:0000256" key="3">
    <source>
        <dbReference type="ARBA" id="ARBA00023082"/>
    </source>
</evidence>
<comment type="similarity">
    <text evidence="1">Belongs to the sigma-70 factor family. ECF subfamily.</text>
</comment>
<evidence type="ECO:0000256" key="2">
    <source>
        <dbReference type="ARBA" id="ARBA00023015"/>
    </source>
</evidence>
<protein>
    <submittedName>
        <fullName evidence="8">RNA polymerase sigma factor (Sigma-70 family)</fullName>
    </submittedName>
</protein>
<reference evidence="8 9" key="1">
    <citation type="submission" date="2023-07" db="EMBL/GenBank/DDBJ databases">
        <title>Genomic Encyclopedia of Type Strains, Phase IV (KMG-IV): sequencing the most valuable type-strain genomes for metagenomic binning, comparative biology and taxonomic classification.</title>
        <authorList>
            <person name="Goeker M."/>
        </authorList>
    </citation>
    <scope>NUCLEOTIDE SEQUENCE [LARGE SCALE GENOMIC DNA]</scope>
    <source>
        <strain evidence="8 9">DSM 1111</strain>
    </source>
</reference>
<dbReference type="InterPro" id="IPR013249">
    <property type="entry name" value="RNA_pol_sigma70_r4_t2"/>
</dbReference>
<keyword evidence="4" id="KW-0238">DNA-binding</keyword>
<keyword evidence="3" id="KW-0731">Sigma factor</keyword>
<gene>
    <name evidence="8" type="ORF">J2045_003527</name>
</gene>
<dbReference type="InterPro" id="IPR013324">
    <property type="entry name" value="RNA_pol_sigma_r3/r4-like"/>
</dbReference>
<dbReference type="NCBIfam" id="TIGR02937">
    <property type="entry name" value="sigma70-ECF"/>
    <property type="match status" value="1"/>
</dbReference>
<dbReference type="InterPro" id="IPR036388">
    <property type="entry name" value="WH-like_DNA-bd_sf"/>
</dbReference>
<dbReference type="Gene3D" id="1.10.10.10">
    <property type="entry name" value="Winged helix-like DNA-binding domain superfamily/Winged helix DNA-binding domain"/>
    <property type="match status" value="1"/>
</dbReference>
<organism evidence="8 9">
    <name type="scientific">Peteryoungia aggregata LMG 23059</name>
    <dbReference type="NCBI Taxonomy" id="1368425"/>
    <lineage>
        <taxon>Bacteria</taxon>
        <taxon>Pseudomonadati</taxon>
        <taxon>Pseudomonadota</taxon>
        <taxon>Alphaproteobacteria</taxon>
        <taxon>Hyphomicrobiales</taxon>
        <taxon>Rhizobiaceae</taxon>
        <taxon>Peteryoungia</taxon>
    </lineage>
</organism>
<keyword evidence="9" id="KW-1185">Reference proteome</keyword>
<dbReference type="InterPro" id="IPR014284">
    <property type="entry name" value="RNA_pol_sigma-70_dom"/>
</dbReference>
<dbReference type="PANTHER" id="PTHR43133:SF8">
    <property type="entry name" value="RNA POLYMERASE SIGMA FACTOR HI_1459-RELATED"/>
    <property type="match status" value="1"/>
</dbReference>
<dbReference type="Gene3D" id="1.10.1740.10">
    <property type="match status" value="1"/>
</dbReference>
<dbReference type="Pfam" id="PF04542">
    <property type="entry name" value="Sigma70_r2"/>
    <property type="match status" value="1"/>
</dbReference>
<feature type="domain" description="RNA polymerase sigma factor 70 region 4 type 2" evidence="7">
    <location>
        <begin position="114"/>
        <end position="162"/>
    </location>
</feature>
<dbReference type="Pfam" id="PF08281">
    <property type="entry name" value="Sigma70_r4_2"/>
    <property type="match status" value="1"/>
</dbReference>
<dbReference type="InterPro" id="IPR013325">
    <property type="entry name" value="RNA_pol_sigma_r2"/>
</dbReference>
<evidence type="ECO:0000313" key="8">
    <source>
        <dbReference type="EMBL" id="MDQ0422479.1"/>
    </source>
</evidence>